<name>R9QWG9_9CILI</name>
<feature type="compositionally biased region" description="Basic residues" evidence="4">
    <location>
        <begin position="78"/>
        <end position="89"/>
    </location>
</feature>
<dbReference type="InterPro" id="IPR038097">
    <property type="entry name" value="Ribosomal_eL36_sf"/>
</dbReference>
<sequence>MTKGIAIGLNKGFITTKLSDKSIRPRPVLRKGRLGKRVELIRNIIKEVVGFAPYEKRILVLLRTGLAKDAKKALKLAKRRLGTHRRGKKKREEMEEVLRAQRRKEEKKK</sequence>
<reference evidence="5" key="1">
    <citation type="submission" date="2012-05" db="EMBL/GenBank/DDBJ databases">
        <authorList>
            <person name="Huang X."/>
            <person name="Guo G."/>
            <person name="Sun Z."/>
            <person name="Zheng C."/>
            <person name="Xu Y."/>
            <person name="Yuan L."/>
            <person name="Chen J."/>
            <person name="Ni W."/>
            <person name="Liu C."/>
            <person name="Ye Z."/>
            <person name="Lin Q."/>
            <person name="Fu G."/>
            <person name="Wu X."/>
        </authorList>
    </citation>
    <scope>NUCLEOTIDE SEQUENCE</scope>
</reference>
<dbReference type="GO" id="GO:0003735">
    <property type="term" value="F:structural constituent of ribosome"/>
    <property type="evidence" value="ECO:0007669"/>
    <property type="project" value="InterPro"/>
</dbReference>
<comment type="similarity">
    <text evidence="1">Belongs to the eukaryotic ribosomal protein eL36 family.</text>
</comment>
<dbReference type="InterPro" id="IPR000509">
    <property type="entry name" value="Ribosomal_eL36"/>
</dbReference>
<dbReference type="GO" id="GO:0005840">
    <property type="term" value="C:ribosome"/>
    <property type="evidence" value="ECO:0007669"/>
    <property type="project" value="UniProtKB-KW"/>
</dbReference>
<keyword evidence="3" id="KW-0687">Ribonucleoprotein</keyword>
<dbReference type="AlphaFoldDB" id="R9QWG9"/>
<dbReference type="Pfam" id="PF01158">
    <property type="entry name" value="Ribosomal_L36e"/>
    <property type="match status" value="1"/>
</dbReference>
<dbReference type="GO" id="GO:0006412">
    <property type="term" value="P:translation"/>
    <property type="evidence" value="ECO:0007669"/>
    <property type="project" value="InterPro"/>
</dbReference>
<evidence type="ECO:0000256" key="4">
    <source>
        <dbReference type="SAM" id="MobiDB-lite"/>
    </source>
</evidence>
<evidence type="ECO:0000256" key="1">
    <source>
        <dbReference type="ARBA" id="ARBA00006509"/>
    </source>
</evidence>
<accession>R9QWG9</accession>
<evidence type="ECO:0000313" key="5">
    <source>
        <dbReference type="EMBL" id="AGE89256.1"/>
    </source>
</evidence>
<proteinExistence type="evidence at transcript level"/>
<feature type="compositionally biased region" description="Basic residues" evidence="4">
    <location>
        <begin position="100"/>
        <end position="109"/>
    </location>
</feature>
<evidence type="ECO:0000256" key="3">
    <source>
        <dbReference type="ARBA" id="ARBA00023274"/>
    </source>
</evidence>
<dbReference type="Gene3D" id="1.10.10.1760">
    <property type="entry name" value="60S ribosomal protein L36"/>
    <property type="match status" value="1"/>
</dbReference>
<feature type="compositionally biased region" description="Basic and acidic residues" evidence="4">
    <location>
        <begin position="90"/>
        <end position="99"/>
    </location>
</feature>
<keyword evidence="2 5" id="KW-0689">Ribosomal protein</keyword>
<organism evidence="5">
    <name type="scientific">Cryptocaryon irritans</name>
    <dbReference type="NCBI Taxonomy" id="153251"/>
    <lineage>
        <taxon>Eukaryota</taxon>
        <taxon>Sar</taxon>
        <taxon>Alveolata</taxon>
        <taxon>Ciliophora</taxon>
        <taxon>Ciliophora incertae sedis</taxon>
        <taxon>Cryptocaryon</taxon>
    </lineage>
</organism>
<evidence type="ECO:0000256" key="2">
    <source>
        <dbReference type="ARBA" id="ARBA00022980"/>
    </source>
</evidence>
<dbReference type="GO" id="GO:1990904">
    <property type="term" value="C:ribonucleoprotein complex"/>
    <property type="evidence" value="ECO:0007669"/>
    <property type="project" value="UniProtKB-KW"/>
</dbReference>
<protein>
    <submittedName>
        <fullName evidence="5">Ribosomal protein L36e</fullName>
    </submittedName>
</protein>
<dbReference type="PANTHER" id="PTHR10114">
    <property type="entry name" value="60S RIBOSOMAL PROTEIN L36"/>
    <property type="match status" value="1"/>
</dbReference>
<dbReference type="FunFam" id="1.10.10.1760:FF:000001">
    <property type="entry name" value="60S ribosomal protein L36"/>
    <property type="match status" value="1"/>
</dbReference>
<feature type="region of interest" description="Disordered" evidence="4">
    <location>
        <begin position="78"/>
        <end position="109"/>
    </location>
</feature>
<dbReference type="EMBL" id="JX103969">
    <property type="protein sequence ID" value="AGE89256.1"/>
    <property type="molecule type" value="mRNA"/>
</dbReference>